<dbReference type="PANTHER" id="PTHR41313">
    <property type="entry name" value="ADENINE-SPECIFIC METHYLTRANSFERASE"/>
    <property type="match status" value="1"/>
</dbReference>
<feature type="domain" description="DNA methylase adenine-specific" evidence="1">
    <location>
        <begin position="106"/>
        <end position="312"/>
    </location>
</feature>
<evidence type="ECO:0000313" key="4">
    <source>
        <dbReference type="Proteomes" id="UP000681414"/>
    </source>
</evidence>
<reference evidence="3 4" key="1">
    <citation type="submission" date="2021-05" db="EMBL/GenBank/DDBJ databases">
        <title>Novel Bacillus species.</title>
        <authorList>
            <person name="Liu G."/>
        </authorList>
    </citation>
    <scope>NUCLEOTIDE SEQUENCE [LARGE SCALE GENOMIC DNA]</scope>
    <source>
        <strain evidence="4">FJAT-49780</strain>
    </source>
</reference>
<dbReference type="InterPro" id="IPR016843">
    <property type="entry name" value="S-AdoMet-dep_Ade-MeTrfase_prd"/>
</dbReference>
<feature type="domain" description="YtxK-like N-terminal helical" evidence="2">
    <location>
        <begin position="7"/>
        <end position="86"/>
    </location>
</feature>
<comment type="caution">
    <text evidence="3">The sequence shown here is derived from an EMBL/GenBank/DDBJ whole genome shotgun (WGS) entry which is preliminary data.</text>
</comment>
<dbReference type="InterPro" id="IPR052933">
    <property type="entry name" value="DNA_Protect_Modify"/>
</dbReference>
<dbReference type="GO" id="GO:0003677">
    <property type="term" value="F:DNA binding"/>
    <property type="evidence" value="ECO:0007669"/>
    <property type="project" value="InterPro"/>
</dbReference>
<dbReference type="SUPFAM" id="SSF53335">
    <property type="entry name" value="S-adenosyl-L-methionine-dependent methyltransferases"/>
    <property type="match status" value="1"/>
</dbReference>
<accession>A0A942YFG2</accession>
<evidence type="ECO:0000259" key="1">
    <source>
        <dbReference type="Pfam" id="PF02384"/>
    </source>
</evidence>
<evidence type="ECO:0000259" key="2">
    <source>
        <dbReference type="Pfam" id="PF21106"/>
    </source>
</evidence>
<dbReference type="GO" id="GO:0008170">
    <property type="term" value="F:N-methyltransferase activity"/>
    <property type="evidence" value="ECO:0007669"/>
    <property type="project" value="InterPro"/>
</dbReference>
<dbReference type="InterPro" id="IPR048375">
    <property type="entry name" value="YtxK-like_N"/>
</dbReference>
<dbReference type="InterPro" id="IPR029063">
    <property type="entry name" value="SAM-dependent_MTases_sf"/>
</dbReference>
<dbReference type="PRINTS" id="PR00507">
    <property type="entry name" value="N12N6MTFRASE"/>
</dbReference>
<dbReference type="Proteomes" id="UP000681414">
    <property type="component" value="Unassembled WGS sequence"/>
</dbReference>
<protein>
    <submittedName>
        <fullName evidence="3">Class I SAM-dependent methyltransferase</fullName>
    </submittedName>
</protein>
<dbReference type="Gene3D" id="1.10.150.470">
    <property type="match status" value="1"/>
</dbReference>
<keyword evidence="3" id="KW-0808">Transferase</keyword>
<proteinExistence type="predicted"/>
<dbReference type="Pfam" id="PF21106">
    <property type="entry name" value="YtxK_like"/>
    <property type="match status" value="1"/>
</dbReference>
<dbReference type="AlphaFoldDB" id="A0A942YFG2"/>
<dbReference type="CDD" id="cd02440">
    <property type="entry name" value="AdoMet_MTases"/>
    <property type="match status" value="1"/>
</dbReference>
<dbReference type="RefSeq" id="WP_213124140.1">
    <property type="nucleotide sequence ID" value="NZ_JAGYPG010000001.1"/>
</dbReference>
<dbReference type="InterPro" id="IPR003356">
    <property type="entry name" value="DNA_methylase_A-5"/>
</dbReference>
<dbReference type="PANTHER" id="PTHR41313:SF1">
    <property type="entry name" value="DNA METHYLASE ADENINE-SPECIFIC DOMAIN-CONTAINING PROTEIN"/>
    <property type="match status" value="1"/>
</dbReference>
<keyword evidence="4" id="KW-1185">Reference proteome</keyword>
<organism evidence="3 4">
    <name type="scientific">Lederbergia citri</name>
    <dbReference type="NCBI Taxonomy" id="2833580"/>
    <lineage>
        <taxon>Bacteria</taxon>
        <taxon>Bacillati</taxon>
        <taxon>Bacillota</taxon>
        <taxon>Bacilli</taxon>
        <taxon>Bacillales</taxon>
        <taxon>Bacillaceae</taxon>
        <taxon>Lederbergia</taxon>
    </lineage>
</organism>
<gene>
    <name evidence="3" type="ORF">KHA97_07910</name>
</gene>
<name>A0A942YFG2_9BACI</name>
<evidence type="ECO:0000313" key="3">
    <source>
        <dbReference type="EMBL" id="MBS4195003.1"/>
    </source>
</evidence>
<dbReference type="PIRSF" id="PIRSF026567">
    <property type="entry name" value="Adenine_mtase_bact_prd"/>
    <property type="match status" value="1"/>
</dbReference>
<dbReference type="GO" id="GO:0032259">
    <property type="term" value="P:methylation"/>
    <property type="evidence" value="ECO:0007669"/>
    <property type="project" value="UniProtKB-KW"/>
</dbReference>
<dbReference type="EMBL" id="JAGYPG010000001">
    <property type="protein sequence ID" value="MBS4195003.1"/>
    <property type="molecule type" value="Genomic_DNA"/>
</dbReference>
<dbReference type="Gene3D" id="3.40.50.150">
    <property type="entry name" value="Vaccinia Virus protein VP39"/>
    <property type="match status" value="1"/>
</dbReference>
<keyword evidence="3" id="KW-0489">Methyltransferase</keyword>
<dbReference type="Pfam" id="PF02384">
    <property type="entry name" value="N6_Mtase"/>
    <property type="match status" value="1"/>
</dbReference>
<sequence>MKLTPVERLFKLFDETALILQEELDCTYIEALAETGENLFHDDILQESLSEVTRKRLKRKYSDIIIASIGAEDIRKAFQLAILKGMKGHIQPNHQMTPDTIGFIISYLTEKFIGAKTDLSILDPAVGTGNLLSTILNRQGNISQIRSYGVEVDELLIKLAYVGANLQKQQTEFFHQDALEPLFIDPVDLVVCDLPVGYYPNDIQAGQYELNASKGHAYAHHLFIEQSVNHTRPGGYLFFLIPNGLFESAEASKLHNYLKRTVYIQGVLQLPMSLFKDKNAGKSILILQKKKPGIEAPKEVLLATLPKLSNKEALDKMMLGVEKWFKENK</sequence>